<dbReference type="PANTHER" id="PTHR23416:SF78">
    <property type="entry name" value="LIPOPOLYSACCHARIDE BIOSYNTHESIS O-ACETYL TRANSFERASE WBBJ-RELATED"/>
    <property type="match status" value="1"/>
</dbReference>
<dbReference type="SUPFAM" id="SSF51161">
    <property type="entry name" value="Trimeric LpxA-like enzymes"/>
    <property type="match status" value="1"/>
</dbReference>
<dbReference type="RefSeq" id="WP_134492135.1">
    <property type="nucleotide sequence ID" value="NZ_SOEZ01000070.1"/>
</dbReference>
<dbReference type="Gene3D" id="2.160.10.10">
    <property type="entry name" value="Hexapeptide repeat proteins"/>
    <property type="match status" value="1"/>
</dbReference>
<keyword evidence="4" id="KW-1185">Reference proteome</keyword>
<accession>A0A4R8UDA4</accession>
<dbReference type="Pfam" id="PF14602">
    <property type="entry name" value="Hexapep_2"/>
    <property type="match status" value="2"/>
</dbReference>
<dbReference type="PROSITE" id="PS00101">
    <property type="entry name" value="HEXAPEP_TRANSFERASES"/>
    <property type="match status" value="1"/>
</dbReference>
<dbReference type="InterPro" id="IPR051159">
    <property type="entry name" value="Hexapeptide_acetyltransf"/>
</dbReference>
<dbReference type="InterPro" id="IPR001451">
    <property type="entry name" value="Hexapep"/>
</dbReference>
<evidence type="ECO:0000256" key="2">
    <source>
        <dbReference type="ARBA" id="ARBA00022737"/>
    </source>
</evidence>
<keyword evidence="2" id="KW-0677">Repeat</keyword>
<evidence type="ECO:0000313" key="3">
    <source>
        <dbReference type="EMBL" id="TFB47789.1"/>
    </source>
</evidence>
<comment type="caution">
    <text evidence="3">The sequence shown here is derived from an EMBL/GenBank/DDBJ whole genome shotgun (WGS) entry which is preliminary data.</text>
</comment>
<reference evidence="3 4" key="1">
    <citation type="submission" date="2019-03" db="EMBL/GenBank/DDBJ databases">
        <title>Genomics of glacier-inhabiting Cryobacterium strains.</title>
        <authorList>
            <person name="Liu Q."/>
            <person name="Xin Y.-H."/>
        </authorList>
    </citation>
    <scope>NUCLEOTIDE SEQUENCE [LARGE SCALE GENOMIC DNA]</scope>
    <source>
        <strain evidence="3 4">Sr47</strain>
    </source>
</reference>
<sequence>MRRLKTVLRRMAMLPRLIILRTSGVSVGTNVRVYGRVRIHRAEGSTISLASNVVLNADARRNTLESRGPVILKTLSPHALLSIGKDSGMTSATISSASEISIGDRVLIGAGVLITDSDHHVVRPPTGMHRRYLGFPPVRAGDRVRIADDVFIGARSIVLKGVSIGARSVIGAGSVVVNDIPPDVIAAGNPCRVLGTL</sequence>
<gene>
    <name evidence="3" type="ORF">E3O23_14365</name>
</gene>
<name>A0A4R8UDA4_9MICO</name>
<evidence type="ECO:0000256" key="1">
    <source>
        <dbReference type="ARBA" id="ARBA00022679"/>
    </source>
</evidence>
<dbReference type="Proteomes" id="UP000297866">
    <property type="component" value="Unassembled WGS sequence"/>
</dbReference>
<dbReference type="AlphaFoldDB" id="A0A4R8UDA4"/>
<keyword evidence="1 3" id="KW-0808">Transferase</keyword>
<organism evidence="3 4">
    <name type="scientific">Cryobacterium tagatosivorans</name>
    <dbReference type="NCBI Taxonomy" id="1259199"/>
    <lineage>
        <taxon>Bacteria</taxon>
        <taxon>Bacillati</taxon>
        <taxon>Actinomycetota</taxon>
        <taxon>Actinomycetes</taxon>
        <taxon>Micrococcales</taxon>
        <taxon>Microbacteriaceae</taxon>
        <taxon>Cryobacterium</taxon>
    </lineage>
</organism>
<dbReference type="EMBL" id="SOEZ01000070">
    <property type="protein sequence ID" value="TFB47789.1"/>
    <property type="molecule type" value="Genomic_DNA"/>
</dbReference>
<protein>
    <submittedName>
        <fullName evidence="3">Acyltransferase</fullName>
    </submittedName>
</protein>
<dbReference type="OrthoDB" id="2643438at2"/>
<evidence type="ECO:0000313" key="4">
    <source>
        <dbReference type="Proteomes" id="UP000297866"/>
    </source>
</evidence>
<proteinExistence type="predicted"/>
<dbReference type="CDD" id="cd04647">
    <property type="entry name" value="LbH_MAT_like"/>
    <property type="match status" value="1"/>
</dbReference>
<keyword evidence="3" id="KW-0012">Acyltransferase</keyword>
<dbReference type="GO" id="GO:0016746">
    <property type="term" value="F:acyltransferase activity"/>
    <property type="evidence" value="ECO:0007669"/>
    <property type="project" value="UniProtKB-KW"/>
</dbReference>
<dbReference type="InterPro" id="IPR018357">
    <property type="entry name" value="Hexapep_transf_CS"/>
</dbReference>
<dbReference type="PANTHER" id="PTHR23416">
    <property type="entry name" value="SIALIC ACID SYNTHASE-RELATED"/>
    <property type="match status" value="1"/>
</dbReference>
<dbReference type="InterPro" id="IPR011004">
    <property type="entry name" value="Trimer_LpxA-like_sf"/>
</dbReference>